<name>A0ABR8NQU7_9MICO</name>
<sequence>MDYKSIMQREVQAARAIASKAEAENRDLTPEEIGQAQTHLKAYESAKAADREASTRGGRNFTTETAQKLANIGFGGFEGSGDAASMSRGFKSVAGSRWSRKAAEIFQKVMAGPDGSKALTSGSIDVPSVIAEPVEITGRPLSVLDLVPKRKNTDKGRGNAFSYLRQTARTNNAGAVADNATKPTSIYTFGDVEDAFRVYAHLSEVFPKRYLDDYNGLIQILQNQMGAGLMEALEEDILNGAIQPQDGFTGVLNTSGIQTQAWATDLLTTMSNAKYKLVNTHESPNAWVLNPNDVQRLELIREDGATGPFMFRNGIADVEKFVGAPIVPSTAITAGVGLLGDWEQTELIIREDDHLDIDTSGAKFEKNQVQFRLEGRYGFTIERPMAFVSVDLTA</sequence>
<dbReference type="Gene3D" id="3.30.2400.10">
    <property type="entry name" value="Major capsid protein gp5"/>
    <property type="match status" value="1"/>
</dbReference>
<evidence type="ECO:0000259" key="2">
    <source>
        <dbReference type="Pfam" id="PF05065"/>
    </source>
</evidence>
<dbReference type="NCBIfam" id="TIGR01554">
    <property type="entry name" value="major_cap_HK97"/>
    <property type="match status" value="1"/>
</dbReference>
<evidence type="ECO:0000313" key="4">
    <source>
        <dbReference type="Proteomes" id="UP000598426"/>
    </source>
</evidence>
<accession>A0ABR8NQU7</accession>
<dbReference type="Proteomes" id="UP000598426">
    <property type="component" value="Unassembled WGS sequence"/>
</dbReference>
<proteinExistence type="predicted"/>
<comment type="subcellular location">
    <subcellularLocation>
        <location evidence="1">Virion</location>
    </subcellularLocation>
</comment>
<dbReference type="InterPro" id="IPR024455">
    <property type="entry name" value="Phage_capsid"/>
</dbReference>
<protein>
    <submittedName>
        <fullName evidence="3">Phage major capsid protein</fullName>
    </submittedName>
</protein>
<organism evidence="3 4">
    <name type="scientific">Microbacterium helvum</name>
    <dbReference type="NCBI Taxonomy" id="2773713"/>
    <lineage>
        <taxon>Bacteria</taxon>
        <taxon>Bacillati</taxon>
        <taxon>Actinomycetota</taxon>
        <taxon>Actinomycetes</taxon>
        <taxon>Micrococcales</taxon>
        <taxon>Microbacteriaceae</taxon>
        <taxon>Microbacterium</taxon>
    </lineage>
</organism>
<dbReference type="RefSeq" id="WP_191172424.1">
    <property type="nucleotide sequence ID" value="NZ_JACXZS010000009.1"/>
</dbReference>
<dbReference type="InterPro" id="IPR054612">
    <property type="entry name" value="Phage_capsid-like_C"/>
</dbReference>
<evidence type="ECO:0000256" key="1">
    <source>
        <dbReference type="ARBA" id="ARBA00004328"/>
    </source>
</evidence>
<keyword evidence="4" id="KW-1185">Reference proteome</keyword>
<comment type="caution">
    <text evidence="3">The sequence shown here is derived from an EMBL/GenBank/DDBJ whole genome shotgun (WGS) entry which is preliminary data.</text>
</comment>
<dbReference type="Gene3D" id="3.30.2320.10">
    <property type="entry name" value="hypothetical protein PF0899 domain"/>
    <property type="match status" value="1"/>
</dbReference>
<reference evidence="3 4" key="1">
    <citation type="submission" date="2020-09" db="EMBL/GenBank/DDBJ databases">
        <title>Isolation and identification of active actinomycetes.</title>
        <authorList>
            <person name="Li X."/>
        </authorList>
    </citation>
    <scope>NUCLEOTIDE SEQUENCE [LARGE SCALE GENOMIC DNA]</scope>
    <source>
        <strain evidence="3 4">NEAU-LLC</strain>
    </source>
</reference>
<dbReference type="EMBL" id="JACXZS010000009">
    <property type="protein sequence ID" value="MBD3942812.1"/>
    <property type="molecule type" value="Genomic_DNA"/>
</dbReference>
<dbReference type="SUPFAM" id="SSF56563">
    <property type="entry name" value="Major capsid protein gp5"/>
    <property type="match status" value="1"/>
</dbReference>
<dbReference type="Pfam" id="PF05065">
    <property type="entry name" value="Phage_capsid"/>
    <property type="match status" value="1"/>
</dbReference>
<feature type="domain" description="Phage capsid-like C-terminal" evidence="2">
    <location>
        <begin position="158"/>
        <end position="390"/>
    </location>
</feature>
<gene>
    <name evidence="3" type="ORF">IF188_14015</name>
</gene>
<evidence type="ECO:0000313" key="3">
    <source>
        <dbReference type="EMBL" id="MBD3942812.1"/>
    </source>
</evidence>